<proteinExistence type="predicted"/>
<comment type="caution">
    <text evidence="1">The sequence shown here is derived from an EMBL/GenBank/DDBJ whole genome shotgun (WGS) entry which is preliminary data.</text>
</comment>
<dbReference type="AlphaFoldDB" id="A0A2M7H558"/>
<evidence type="ECO:0008006" key="3">
    <source>
        <dbReference type="Google" id="ProtNLM"/>
    </source>
</evidence>
<feature type="non-terminal residue" evidence="1">
    <location>
        <position position="1"/>
    </location>
</feature>
<protein>
    <recommendedName>
        <fullName evidence="3">Baseplate protein J-like domain-containing protein</fullName>
    </recommendedName>
</protein>
<evidence type="ECO:0000313" key="1">
    <source>
        <dbReference type="EMBL" id="PIW37341.1"/>
    </source>
</evidence>
<reference evidence="1 2" key="1">
    <citation type="submission" date="2017-09" db="EMBL/GenBank/DDBJ databases">
        <title>Depth-based differentiation of microbial function through sediment-hosted aquifers and enrichment of novel symbionts in the deep terrestrial subsurface.</title>
        <authorList>
            <person name="Probst A.J."/>
            <person name="Ladd B."/>
            <person name="Jarett J.K."/>
            <person name="Geller-Mcgrath D.E."/>
            <person name="Sieber C.M."/>
            <person name="Emerson J.B."/>
            <person name="Anantharaman K."/>
            <person name="Thomas B.C."/>
            <person name="Malmstrom R."/>
            <person name="Stieglmeier M."/>
            <person name="Klingl A."/>
            <person name="Woyke T."/>
            <person name="Ryan C.M."/>
            <person name="Banfield J.F."/>
        </authorList>
    </citation>
    <scope>NUCLEOTIDE SEQUENCE [LARGE SCALE GENOMIC DNA]</scope>
    <source>
        <strain evidence="1">CG15_BIG_FIL_POST_REV_8_21_14_020_45_12</strain>
    </source>
</reference>
<sequence>DTDAQPGDEVPSITATQKLTVATPVIDADRLVSILKDGLSEQLPIGVEFVSDVTLDNVEITLQDLSDDYSTATIVLQVTADTIINEDNSLLDKSKLTNKSESDVASYLSAFEEIESVDLSFSPFWVTRTPSVADHISISVE</sequence>
<name>A0A2M7H558_9BACT</name>
<evidence type="ECO:0000313" key="2">
    <source>
        <dbReference type="Proteomes" id="UP000230292"/>
    </source>
</evidence>
<organism evidence="1 2">
    <name type="scientific">Candidatus Kerfeldbacteria bacterium CG15_BIG_FIL_POST_REV_8_21_14_020_45_12</name>
    <dbReference type="NCBI Taxonomy" id="2014247"/>
    <lineage>
        <taxon>Bacteria</taxon>
        <taxon>Candidatus Kerfeldiibacteriota</taxon>
    </lineage>
</organism>
<dbReference type="Proteomes" id="UP000230292">
    <property type="component" value="Unassembled WGS sequence"/>
</dbReference>
<gene>
    <name evidence="1" type="ORF">COW24_00630</name>
</gene>
<accession>A0A2M7H558</accession>
<dbReference type="EMBL" id="PFGC01000009">
    <property type="protein sequence ID" value="PIW37341.1"/>
    <property type="molecule type" value="Genomic_DNA"/>
</dbReference>